<protein>
    <submittedName>
        <fullName evidence="1">Uncharacterized protein</fullName>
    </submittedName>
</protein>
<dbReference type="OrthoDB" id="3432594at2759"/>
<evidence type="ECO:0000313" key="1">
    <source>
        <dbReference type="EMBL" id="RFU24044.1"/>
    </source>
</evidence>
<gene>
    <name evidence="1" type="ORF">B7463_g12293</name>
</gene>
<dbReference type="EMBL" id="NCSJ02000525">
    <property type="protein sequence ID" value="RFU24044.1"/>
    <property type="molecule type" value="Genomic_DNA"/>
</dbReference>
<accession>A0A3E2GSB0</accession>
<dbReference type="AlphaFoldDB" id="A0A3E2GSB0"/>
<name>A0A3E2GSB0_SCYLI</name>
<feature type="non-terminal residue" evidence="1">
    <location>
        <position position="112"/>
    </location>
</feature>
<organism evidence="1 2">
    <name type="scientific">Scytalidium lignicola</name>
    <name type="common">Hyphomycete</name>
    <dbReference type="NCBI Taxonomy" id="5539"/>
    <lineage>
        <taxon>Eukaryota</taxon>
        <taxon>Fungi</taxon>
        <taxon>Dikarya</taxon>
        <taxon>Ascomycota</taxon>
        <taxon>Pezizomycotina</taxon>
        <taxon>Leotiomycetes</taxon>
        <taxon>Leotiomycetes incertae sedis</taxon>
        <taxon>Scytalidium</taxon>
    </lineage>
</organism>
<proteinExistence type="predicted"/>
<comment type="caution">
    <text evidence="1">The sequence shown here is derived from an EMBL/GenBank/DDBJ whole genome shotgun (WGS) entry which is preliminary data.</text>
</comment>
<reference evidence="1 2" key="1">
    <citation type="submission" date="2018-05" db="EMBL/GenBank/DDBJ databases">
        <title>Draft genome sequence of Scytalidium lignicola DSM 105466, a ubiquitous saprotrophic fungus.</title>
        <authorList>
            <person name="Buettner E."/>
            <person name="Gebauer A.M."/>
            <person name="Hofrichter M."/>
            <person name="Liers C."/>
            <person name="Kellner H."/>
        </authorList>
    </citation>
    <scope>NUCLEOTIDE SEQUENCE [LARGE SCALE GENOMIC DNA]</scope>
    <source>
        <strain evidence="1 2">DSM 105466</strain>
    </source>
</reference>
<feature type="non-terminal residue" evidence="1">
    <location>
        <position position="1"/>
    </location>
</feature>
<dbReference type="Proteomes" id="UP000258309">
    <property type="component" value="Unassembled WGS sequence"/>
</dbReference>
<keyword evidence="2" id="KW-1185">Reference proteome</keyword>
<sequence length="112" mass="12464">MLISAFPAHQTIPSLDIIHQRLAHTSLEVVKNTIKATLGINAKLVKKASDEDPFLYKVYKCGHSEKGVSQQPRKQSTKVGEVLNINVCTVTPVSYNRYHYATTIMNDYSGTT</sequence>
<evidence type="ECO:0000313" key="2">
    <source>
        <dbReference type="Proteomes" id="UP000258309"/>
    </source>
</evidence>